<gene>
    <name evidence="2" type="ORF">GIB67_014812</name>
</gene>
<comment type="caution">
    <text evidence="2">The sequence shown here is derived from an EMBL/GenBank/DDBJ whole genome shotgun (WGS) entry which is preliminary data.</text>
</comment>
<evidence type="ECO:0000313" key="2">
    <source>
        <dbReference type="EMBL" id="KAF6171443.1"/>
    </source>
</evidence>
<dbReference type="AlphaFoldDB" id="A0A7J7NWG2"/>
<dbReference type="OrthoDB" id="1938170at2759"/>
<proteinExistence type="predicted"/>
<reference evidence="2 3" key="1">
    <citation type="journal article" date="2020" name="IScience">
        <title>Genome Sequencing of the Endangered Kingdonia uniflora (Circaeasteraceae, Ranunculales) Reveals Potential Mechanisms of Evolutionary Specialization.</title>
        <authorList>
            <person name="Sun Y."/>
            <person name="Deng T."/>
            <person name="Zhang A."/>
            <person name="Moore M.J."/>
            <person name="Landis J.B."/>
            <person name="Lin N."/>
            <person name="Zhang H."/>
            <person name="Zhang X."/>
            <person name="Huang J."/>
            <person name="Zhang X."/>
            <person name="Sun H."/>
            <person name="Wang H."/>
        </authorList>
    </citation>
    <scope>NUCLEOTIDE SEQUENCE [LARGE SCALE GENOMIC DNA]</scope>
    <source>
        <strain evidence="2">TB1705</strain>
        <tissue evidence="2">Leaf</tissue>
    </source>
</reference>
<dbReference type="PANTHER" id="PTHR31286:SF165">
    <property type="entry name" value="DUF4283 DOMAIN-CONTAINING PROTEIN"/>
    <property type="match status" value="1"/>
</dbReference>
<accession>A0A7J7NWG2</accession>
<feature type="compositionally biased region" description="Polar residues" evidence="1">
    <location>
        <begin position="1"/>
        <end position="15"/>
    </location>
</feature>
<dbReference type="InterPro" id="IPR040256">
    <property type="entry name" value="At4g02000-like"/>
</dbReference>
<feature type="region of interest" description="Disordered" evidence="1">
    <location>
        <begin position="1"/>
        <end position="22"/>
    </location>
</feature>
<evidence type="ECO:0000313" key="3">
    <source>
        <dbReference type="Proteomes" id="UP000541444"/>
    </source>
</evidence>
<protein>
    <recommendedName>
        <fullName evidence="4">DUF4283 domain-containing protein</fullName>
    </recommendedName>
</protein>
<dbReference type="Proteomes" id="UP000541444">
    <property type="component" value="Unassembled WGS sequence"/>
</dbReference>
<name>A0A7J7NWG2_9MAGN</name>
<keyword evidence="3" id="KW-1185">Reference proteome</keyword>
<dbReference type="PANTHER" id="PTHR31286">
    <property type="entry name" value="GLYCINE-RICH CELL WALL STRUCTURAL PROTEIN 1.8-LIKE"/>
    <property type="match status" value="1"/>
</dbReference>
<organism evidence="2 3">
    <name type="scientific">Kingdonia uniflora</name>
    <dbReference type="NCBI Taxonomy" id="39325"/>
    <lineage>
        <taxon>Eukaryota</taxon>
        <taxon>Viridiplantae</taxon>
        <taxon>Streptophyta</taxon>
        <taxon>Embryophyta</taxon>
        <taxon>Tracheophyta</taxon>
        <taxon>Spermatophyta</taxon>
        <taxon>Magnoliopsida</taxon>
        <taxon>Ranunculales</taxon>
        <taxon>Circaeasteraceae</taxon>
        <taxon>Kingdonia</taxon>
    </lineage>
</organism>
<sequence length="242" mass="26588">MLPSTIAKSPQNSIAHNGDGSKSKQIVNVAQIQADIGKASTSKATTTYADAAAKKPNAQMIEEKANSMVADAVIKKGVETGSKPADSISEERTTGNNVDYASIVRDTYACKGKCRLEFHEPEFNMDKGKFVIKCPKEILEEGMAQWKDTITGFFVGSERDKVLEDGPWHLAGKYFVVQKWDPFSSVDVSKIQSIPIRVKLINLPKHCWTAKALGYIASAIGKPICLDNATETKQEWHLQRSV</sequence>
<evidence type="ECO:0008006" key="4">
    <source>
        <dbReference type="Google" id="ProtNLM"/>
    </source>
</evidence>
<evidence type="ECO:0000256" key="1">
    <source>
        <dbReference type="SAM" id="MobiDB-lite"/>
    </source>
</evidence>
<dbReference type="EMBL" id="JACGCM010000489">
    <property type="protein sequence ID" value="KAF6171443.1"/>
    <property type="molecule type" value="Genomic_DNA"/>
</dbReference>